<dbReference type="PROSITE" id="PS50887">
    <property type="entry name" value="GGDEF"/>
    <property type="match status" value="1"/>
</dbReference>
<dbReference type="PROSITE" id="PS50883">
    <property type="entry name" value="EAL"/>
    <property type="match status" value="1"/>
</dbReference>
<dbReference type="Proteomes" id="UP000505377">
    <property type="component" value="Chromosome"/>
</dbReference>
<proteinExistence type="predicted"/>
<dbReference type="KEGG" id="pbro:HOP40_08615"/>
<dbReference type="CDD" id="cd01949">
    <property type="entry name" value="GGDEF"/>
    <property type="match status" value="1"/>
</dbReference>
<evidence type="ECO:0000259" key="1">
    <source>
        <dbReference type="PROSITE" id="PS50883"/>
    </source>
</evidence>
<dbReference type="AlphaFoldDB" id="A0A6M6JE76"/>
<sequence>MSGVTARPARPPAPATPSRTFDAACQRVVDHLRRHVPLAFWSVSRHVDDQQVHLRVHDEFYGTSSGHAQPWSESFCRHVVDGSAPPIAPDVREVPAFAAAAGFAEIGAYVGVPIRDVDGSVFGMICGLDPRPYPDPGQLHAHRPLLDVLAELLEQILHADHLRVEAAAREAELHWRAHHDHLTGLANRAGFLQRLTDLQRSGRHRPTAVMLIDLDDFKAVNDTFGHTGGDELLVLVADRLRGVVDPADLLARLGGDEFAVIVDHAEPQALAAKVVAALQQTVTLAGRRIRLSATVGVAELGPKGSTGGVDNAVARADTAMYEAKRSGKGRYVVFDPSMALPASIDLAFGEPLQRAITTGTIQAAYQPIVTLPDRVVVGFEALARWPHEGDVVRPGLFIPVAARLGLLPALTDHMLATAVRRLAHWNAQLGHQDMHVGINVSPLCMGDHDFPDRVAACLREHRVDPGQLTLEITEEALLHDLPTATAVAGRLADIGVLLALDDFGTGYSSLLHLRQIPLRAMKIDRGFLHDIDTNVDTAQFVKALLSFGADLGIAVVVEGVEREAQAEVLVDLGCTLAQGHLFGPPAPADSWDLGRP</sequence>
<dbReference type="InterPro" id="IPR035919">
    <property type="entry name" value="EAL_sf"/>
</dbReference>
<dbReference type="SUPFAM" id="SSF55781">
    <property type="entry name" value="GAF domain-like"/>
    <property type="match status" value="1"/>
</dbReference>
<feature type="domain" description="GGDEF" evidence="2">
    <location>
        <begin position="205"/>
        <end position="336"/>
    </location>
</feature>
<dbReference type="InterPro" id="IPR029787">
    <property type="entry name" value="Nucleotide_cyclase"/>
</dbReference>
<dbReference type="InterPro" id="IPR043128">
    <property type="entry name" value="Rev_trsase/Diguanyl_cyclase"/>
</dbReference>
<dbReference type="Pfam" id="PF00990">
    <property type="entry name" value="GGDEF"/>
    <property type="match status" value="1"/>
</dbReference>
<dbReference type="SMART" id="SM00052">
    <property type="entry name" value="EAL"/>
    <property type="match status" value="1"/>
</dbReference>
<dbReference type="InterPro" id="IPR003018">
    <property type="entry name" value="GAF"/>
</dbReference>
<dbReference type="Gene3D" id="3.30.450.40">
    <property type="match status" value="1"/>
</dbReference>
<feature type="domain" description="EAL" evidence="1">
    <location>
        <begin position="345"/>
        <end position="596"/>
    </location>
</feature>
<reference evidence="3 4" key="1">
    <citation type="submission" date="2020-05" db="EMBL/GenBank/DDBJ databases">
        <authorList>
            <person name="Mo P."/>
        </authorList>
    </citation>
    <scope>NUCLEOTIDE SEQUENCE [LARGE SCALE GENOMIC DNA]</scope>
    <source>
        <strain evidence="3 4">Gen01</strain>
    </source>
</reference>
<dbReference type="CDD" id="cd01948">
    <property type="entry name" value="EAL"/>
    <property type="match status" value="1"/>
</dbReference>
<accession>A0A6M6JE76</accession>
<dbReference type="Gene3D" id="3.20.20.450">
    <property type="entry name" value="EAL domain"/>
    <property type="match status" value="1"/>
</dbReference>
<dbReference type="Gene3D" id="3.30.70.270">
    <property type="match status" value="1"/>
</dbReference>
<dbReference type="RefSeq" id="WP_172156418.1">
    <property type="nucleotide sequence ID" value="NZ_CP053564.1"/>
</dbReference>
<dbReference type="InterPro" id="IPR050706">
    <property type="entry name" value="Cyclic-di-GMP_PDE-like"/>
</dbReference>
<dbReference type="SMART" id="SM00267">
    <property type="entry name" value="GGDEF"/>
    <property type="match status" value="1"/>
</dbReference>
<organism evidence="3 4">
    <name type="scientific">Pseudonocardia broussonetiae</name>
    <dbReference type="NCBI Taxonomy" id="2736640"/>
    <lineage>
        <taxon>Bacteria</taxon>
        <taxon>Bacillati</taxon>
        <taxon>Actinomycetota</taxon>
        <taxon>Actinomycetes</taxon>
        <taxon>Pseudonocardiales</taxon>
        <taxon>Pseudonocardiaceae</taxon>
        <taxon>Pseudonocardia</taxon>
    </lineage>
</organism>
<dbReference type="InterPro" id="IPR001633">
    <property type="entry name" value="EAL_dom"/>
</dbReference>
<dbReference type="EMBL" id="CP053564">
    <property type="protein sequence ID" value="QJY45856.1"/>
    <property type="molecule type" value="Genomic_DNA"/>
</dbReference>
<dbReference type="InterPro" id="IPR000160">
    <property type="entry name" value="GGDEF_dom"/>
</dbReference>
<dbReference type="NCBIfam" id="TIGR00254">
    <property type="entry name" value="GGDEF"/>
    <property type="match status" value="1"/>
</dbReference>
<protein>
    <submittedName>
        <fullName evidence="3">EAL domain-containing protein</fullName>
    </submittedName>
</protein>
<evidence type="ECO:0000313" key="3">
    <source>
        <dbReference type="EMBL" id="QJY45856.1"/>
    </source>
</evidence>
<dbReference type="SUPFAM" id="SSF141868">
    <property type="entry name" value="EAL domain-like"/>
    <property type="match status" value="1"/>
</dbReference>
<gene>
    <name evidence="3" type="ORF">HOP40_08615</name>
</gene>
<dbReference type="GO" id="GO:0071111">
    <property type="term" value="F:cyclic-guanylate-specific phosphodiesterase activity"/>
    <property type="evidence" value="ECO:0007669"/>
    <property type="project" value="InterPro"/>
</dbReference>
<evidence type="ECO:0000259" key="2">
    <source>
        <dbReference type="PROSITE" id="PS50887"/>
    </source>
</evidence>
<name>A0A6M6JE76_9PSEU</name>
<dbReference type="InterPro" id="IPR029016">
    <property type="entry name" value="GAF-like_dom_sf"/>
</dbReference>
<dbReference type="SUPFAM" id="SSF55073">
    <property type="entry name" value="Nucleotide cyclase"/>
    <property type="match status" value="1"/>
</dbReference>
<evidence type="ECO:0000313" key="4">
    <source>
        <dbReference type="Proteomes" id="UP000505377"/>
    </source>
</evidence>
<dbReference type="PANTHER" id="PTHR33121:SF79">
    <property type="entry name" value="CYCLIC DI-GMP PHOSPHODIESTERASE PDED-RELATED"/>
    <property type="match status" value="1"/>
</dbReference>
<dbReference type="SMART" id="SM00065">
    <property type="entry name" value="GAF"/>
    <property type="match status" value="1"/>
</dbReference>
<keyword evidence="4" id="KW-1185">Reference proteome</keyword>
<dbReference type="Pfam" id="PF00563">
    <property type="entry name" value="EAL"/>
    <property type="match status" value="1"/>
</dbReference>
<dbReference type="PANTHER" id="PTHR33121">
    <property type="entry name" value="CYCLIC DI-GMP PHOSPHODIESTERASE PDEF"/>
    <property type="match status" value="1"/>
</dbReference>